<feature type="region of interest" description="Disordered" evidence="2">
    <location>
        <begin position="89"/>
        <end position="112"/>
    </location>
</feature>
<dbReference type="InterPro" id="IPR036430">
    <property type="entry name" value="RNase_T2-like_sf"/>
</dbReference>
<dbReference type="PANTHER" id="PTHR11240">
    <property type="entry name" value="RIBONUCLEASE T2"/>
    <property type="match status" value="1"/>
</dbReference>
<proteinExistence type="inferred from homology"/>
<dbReference type="Pfam" id="PF00445">
    <property type="entry name" value="Ribonuclease_T2"/>
    <property type="match status" value="1"/>
</dbReference>
<evidence type="ECO:0000256" key="2">
    <source>
        <dbReference type="SAM" id="MobiDB-lite"/>
    </source>
</evidence>
<dbReference type="EC" id="3.1.27.6" evidence="3"/>
<accession>A0A1W1E7I4</accession>
<name>A0A1W1E7I4_9ZZZZ</name>
<dbReference type="AlphaFoldDB" id="A0A1W1E7I4"/>
<dbReference type="InterPro" id="IPR001568">
    <property type="entry name" value="RNase_T2-like"/>
</dbReference>
<feature type="compositionally biased region" description="Low complexity" evidence="2">
    <location>
        <begin position="99"/>
        <end position="108"/>
    </location>
</feature>
<reference evidence="3" key="1">
    <citation type="submission" date="2016-10" db="EMBL/GenBank/DDBJ databases">
        <authorList>
            <person name="de Groot N.N."/>
        </authorList>
    </citation>
    <scope>NUCLEOTIDE SEQUENCE</scope>
</reference>
<dbReference type="SUPFAM" id="SSF55895">
    <property type="entry name" value="Ribonuclease Rh-like"/>
    <property type="match status" value="1"/>
</dbReference>
<evidence type="ECO:0000313" key="3">
    <source>
        <dbReference type="EMBL" id="SFV89903.1"/>
    </source>
</evidence>
<keyword evidence="3" id="KW-0378">Hydrolase</keyword>
<dbReference type="GO" id="GO:0016787">
    <property type="term" value="F:hydrolase activity"/>
    <property type="evidence" value="ECO:0007669"/>
    <property type="project" value="UniProtKB-KW"/>
</dbReference>
<dbReference type="GO" id="GO:0033897">
    <property type="term" value="F:ribonuclease T2 activity"/>
    <property type="evidence" value="ECO:0007669"/>
    <property type="project" value="InterPro"/>
</dbReference>
<dbReference type="GO" id="GO:0003723">
    <property type="term" value="F:RNA binding"/>
    <property type="evidence" value="ECO:0007669"/>
    <property type="project" value="InterPro"/>
</dbReference>
<dbReference type="PROSITE" id="PS00531">
    <property type="entry name" value="RNASE_T2_2"/>
    <property type="match status" value="1"/>
</dbReference>
<comment type="similarity">
    <text evidence="1">Belongs to the RNase T2 family.</text>
</comment>
<sequence length="325" mass="37066">MRLFLFLLAATLIAGANMQLYPKRSCGLYNNLKHSYNRDNLQLDMHRTYEMLKHHKGQYLLKVPGATPPQRWVDDECLSLRPLLGTPLYGKKNSETKGAKAAQTQSKSQSKKAVSKSNLLALSWQNAFCQTHRYKKECKRSQHRLGGKSNFTLHGLWPQPKKRVYCGVDRRFVVADRHKQWHRLPEPKLSSKTKAALQEVMPGVLGNLHRHEWIKHGTCYGRDAQTYFTDAIALTQAVRKSIVAKFFQKNMGRRVGIERVRSLFDQAFGKGSGKRVEMRCKGGLITEIWLHLGGNDSNLSKALLFGKPVQSRCRYGIVDRAGYGR</sequence>
<dbReference type="GO" id="GO:0006401">
    <property type="term" value="P:RNA catabolic process"/>
    <property type="evidence" value="ECO:0007669"/>
    <property type="project" value="TreeGrafter"/>
</dbReference>
<evidence type="ECO:0000256" key="1">
    <source>
        <dbReference type="ARBA" id="ARBA00007469"/>
    </source>
</evidence>
<dbReference type="EMBL" id="FPIB01000005">
    <property type="protein sequence ID" value="SFV89903.1"/>
    <property type="molecule type" value="Genomic_DNA"/>
</dbReference>
<protein>
    <submittedName>
        <fullName evidence="3">Ribonuclease I</fullName>
        <ecNumber evidence="3">3.1.27.6</ecNumber>
    </submittedName>
</protein>
<dbReference type="InterPro" id="IPR033130">
    <property type="entry name" value="RNase_T2_His_AS_2"/>
</dbReference>
<dbReference type="PROSITE" id="PS00530">
    <property type="entry name" value="RNASE_T2_1"/>
    <property type="match status" value="1"/>
</dbReference>
<organism evidence="3">
    <name type="scientific">hydrothermal vent metagenome</name>
    <dbReference type="NCBI Taxonomy" id="652676"/>
    <lineage>
        <taxon>unclassified sequences</taxon>
        <taxon>metagenomes</taxon>
        <taxon>ecological metagenomes</taxon>
    </lineage>
</organism>
<dbReference type="InterPro" id="IPR018188">
    <property type="entry name" value="RNase_T2_His_AS_1"/>
</dbReference>
<dbReference type="PANTHER" id="PTHR11240:SF22">
    <property type="entry name" value="RIBONUCLEASE T2"/>
    <property type="match status" value="1"/>
</dbReference>
<gene>
    <name evidence="3" type="ORF">MNB_SV-4-51</name>
</gene>
<dbReference type="Gene3D" id="3.90.730.10">
    <property type="entry name" value="Ribonuclease T2-like"/>
    <property type="match status" value="1"/>
</dbReference>